<dbReference type="InterPro" id="IPR044791">
    <property type="entry name" value="Beta-glucanase/XTH"/>
</dbReference>
<feature type="signal peptide" evidence="3">
    <location>
        <begin position="1"/>
        <end position="25"/>
    </location>
</feature>
<organism evidence="5 6">
    <name type="scientific">Prunus armeniaca</name>
    <name type="common">Apricot</name>
    <name type="synonym">Armeniaca vulgaris</name>
    <dbReference type="NCBI Taxonomy" id="36596"/>
    <lineage>
        <taxon>Eukaryota</taxon>
        <taxon>Viridiplantae</taxon>
        <taxon>Streptophyta</taxon>
        <taxon>Embryophyta</taxon>
        <taxon>Tracheophyta</taxon>
        <taxon>Spermatophyta</taxon>
        <taxon>Magnoliopsida</taxon>
        <taxon>eudicotyledons</taxon>
        <taxon>Gunneridae</taxon>
        <taxon>Pentapetalae</taxon>
        <taxon>rosids</taxon>
        <taxon>fabids</taxon>
        <taxon>Rosales</taxon>
        <taxon>Rosaceae</taxon>
        <taxon>Amygdaloideae</taxon>
        <taxon>Amygdaleae</taxon>
        <taxon>Prunus</taxon>
    </lineage>
</organism>
<dbReference type="Proteomes" id="UP000507222">
    <property type="component" value="Unassembled WGS sequence"/>
</dbReference>
<name>A0A6J5VY27_PRUAR</name>
<accession>A0A6J5VY27</accession>
<dbReference type="GO" id="GO:0005975">
    <property type="term" value="P:carbohydrate metabolic process"/>
    <property type="evidence" value="ECO:0007669"/>
    <property type="project" value="InterPro"/>
</dbReference>
<keyword evidence="3" id="KW-0732">Signal</keyword>
<dbReference type="AlphaFoldDB" id="A0A6J5VY27"/>
<dbReference type="PANTHER" id="PTHR31062">
    <property type="entry name" value="XYLOGLUCAN ENDOTRANSGLUCOSYLASE/HYDROLASE PROTEIN 8-RELATED"/>
    <property type="match status" value="1"/>
</dbReference>
<protein>
    <recommendedName>
        <fullName evidence="4">GH16 domain-containing protein</fullName>
    </recommendedName>
</protein>
<gene>
    <name evidence="5" type="ORF">CURHAP_LOCUS50882</name>
</gene>
<evidence type="ECO:0000256" key="3">
    <source>
        <dbReference type="SAM" id="SignalP"/>
    </source>
</evidence>
<evidence type="ECO:0000313" key="5">
    <source>
        <dbReference type="EMBL" id="CAB4290758.1"/>
    </source>
</evidence>
<evidence type="ECO:0000256" key="2">
    <source>
        <dbReference type="ARBA" id="ARBA00023295"/>
    </source>
</evidence>
<dbReference type="SUPFAM" id="SSF49899">
    <property type="entry name" value="Concanavalin A-like lectins/glucanases"/>
    <property type="match status" value="1"/>
</dbReference>
<evidence type="ECO:0000313" key="6">
    <source>
        <dbReference type="Proteomes" id="UP000507222"/>
    </source>
</evidence>
<dbReference type="InterPro" id="IPR000757">
    <property type="entry name" value="Beta-glucanase-like"/>
</dbReference>
<dbReference type="EMBL" id="CAEKDK010000008">
    <property type="protein sequence ID" value="CAB4290758.1"/>
    <property type="molecule type" value="Genomic_DNA"/>
</dbReference>
<dbReference type="Pfam" id="PF00722">
    <property type="entry name" value="Glyco_hydro_16"/>
    <property type="match status" value="1"/>
</dbReference>
<proteinExistence type="predicted"/>
<evidence type="ECO:0000259" key="4">
    <source>
        <dbReference type="PROSITE" id="PS51762"/>
    </source>
</evidence>
<reference evidence="5 6" key="1">
    <citation type="submission" date="2020-05" db="EMBL/GenBank/DDBJ databases">
        <authorList>
            <person name="Campoy J."/>
            <person name="Schneeberger K."/>
            <person name="Spophaly S."/>
        </authorList>
    </citation>
    <scope>NUCLEOTIDE SEQUENCE [LARGE SCALE GENOMIC DNA]</scope>
    <source>
        <strain evidence="5">PruArmRojPasFocal</strain>
    </source>
</reference>
<sequence length="138" mass="15394">MSDNYRIVIFIGLILTLTSVRFTDGSVVSTGDFNKDFFVTWSPSNVNTSADGRTRSMKLDQESEAGFASNQMFLFGQIDMQIKLVPGDSEGTVVAYYLTSDQPNRDEVDFEFLGHVAGKPYIIQTIITNTNIMPFKIS</sequence>
<feature type="chain" id="PRO_5026972719" description="GH16 domain-containing protein" evidence="3">
    <location>
        <begin position="26"/>
        <end position="138"/>
    </location>
</feature>
<dbReference type="InterPro" id="IPR013320">
    <property type="entry name" value="ConA-like_dom_sf"/>
</dbReference>
<dbReference type="GO" id="GO:0004553">
    <property type="term" value="F:hydrolase activity, hydrolyzing O-glycosyl compounds"/>
    <property type="evidence" value="ECO:0007669"/>
    <property type="project" value="InterPro"/>
</dbReference>
<keyword evidence="1" id="KW-0378">Hydrolase</keyword>
<evidence type="ECO:0000256" key="1">
    <source>
        <dbReference type="ARBA" id="ARBA00022801"/>
    </source>
</evidence>
<dbReference type="PROSITE" id="PS51762">
    <property type="entry name" value="GH16_2"/>
    <property type="match status" value="1"/>
</dbReference>
<dbReference type="Gene3D" id="2.60.120.200">
    <property type="match status" value="1"/>
</dbReference>
<keyword evidence="2" id="KW-0326">Glycosidase</keyword>
<feature type="domain" description="GH16" evidence="4">
    <location>
        <begin position="8"/>
        <end position="138"/>
    </location>
</feature>